<name>A0ABQ1Q4B5_9GAMM</name>
<reference evidence="11" key="1">
    <citation type="journal article" date="2019" name="Int. J. Syst. Evol. Microbiol.">
        <title>The Global Catalogue of Microorganisms (GCM) 10K type strain sequencing project: providing services to taxonomists for standard genome sequencing and annotation.</title>
        <authorList>
            <consortium name="The Broad Institute Genomics Platform"/>
            <consortium name="The Broad Institute Genome Sequencing Center for Infectious Disease"/>
            <person name="Wu L."/>
            <person name="Ma J."/>
        </authorList>
    </citation>
    <scope>NUCLEOTIDE SEQUENCE [LARGE SCALE GENOMIC DNA]</scope>
    <source>
        <strain evidence="11">CGMCC 1.12482</strain>
    </source>
</reference>
<dbReference type="Gene3D" id="1.20.1600.10">
    <property type="entry name" value="Outer membrane efflux proteins (OEP)"/>
    <property type="match status" value="1"/>
</dbReference>
<evidence type="ECO:0000256" key="9">
    <source>
        <dbReference type="SAM" id="SignalP"/>
    </source>
</evidence>
<keyword evidence="4" id="KW-0812">Transmembrane</keyword>
<dbReference type="Proteomes" id="UP000638188">
    <property type="component" value="Unassembled WGS sequence"/>
</dbReference>
<dbReference type="Pfam" id="PF02321">
    <property type="entry name" value="OEP"/>
    <property type="match status" value="1"/>
</dbReference>
<dbReference type="SUPFAM" id="SSF56954">
    <property type="entry name" value="Outer membrane efflux proteins (OEP)"/>
    <property type="match status" value="1"/>
</dbReference>
<proteinExistence type="inferred from homology"/>
<evidence type="ECO:0000256" key="3">
    <source>
        <dbReference type="ARBA" id="ARBA00022452"/>
    </source>
</evidence>
<evidence type="ECO:0000313" key="10">
    <source>
        <dbReference type="EMBL" id="GGD12388.1"/>
    </source>
</evidence>
<evidence type="ECO:0000256" key="5">
    <source>
        <dbReference type="ARBA" id="ARBA00023139"/>
    </source>
</evidence>
<dbReference type="InterPro" id="IPR010131">
    <property type="entry name" value="MdtP/NodT-like"/>
</dbReference>
<dbReference type="PANTHER" id="PTHR30203:SF24">
    <property type="entry name" value="BLR4935 PROTEIN"/>
    <property type="match status" value="1"/>
</dbReference>
<organism evidence="10 11">
    <name type="scientific">Halopseudomonas salina</name>
    <dbReference type="NCBI Taxonomy" id="1323744"/>
    <lineage>
        <taxon>Bacteria</taxon>
        <taxon>Pseudomonadati</taxon>
        <taxon>Pseudomonadota</taxon>
        <taxon>Gammaproteobacteria</taxon>
        <taxon>Pseudomonadales</taxon>
        <taxon>Pseudomonadaceae</taxon>
        <taxon>Halopseudomonas</taxon>
    </lineage>
</organism>
<keyword evidence="11" id="KW-1185">Reference proteome</keyword>
<comment type="caution">
    <text evidence="10">The sequence shown here is derived from an EMBL/GenBank/DDBJ whole genome shotgun (WGS) entry which is preliminary data.</text>
</comment>
<keyword evidence="7" id="KW-0449">Lipoprotein</keyword>
<evidence type="ECO:0000256" key="7">
    <source>
        <dbReference type="ARBA" id="ARBA00023288"/>
    </source>
</evidence>
<feature type="coiled-coil region" evidence="8">
    <location>
        <begin position="327"/>
        <end position="354"/>
    </location>
</feature>
<sequence length="417" mass="46014">MFSTLFRRLSRCLAAIALALGLAVPAGALTFDQTLRIAEREAPSLAAQAANSQAARSAAIPAGALPDPRLGLGLQNLPVEGPSAWDLDAERMTMQRIGLMQEVPSRAKRRARVELAQAGIMLADAQQAVERLEVQQGAAQAWIAVLAIERKLTAFAELHAQNQLFAKAVDARLAGGAGLAADSVAPRQEAAMLADREDALVREQALARAQLRRWVGEQAGQPLSGGWPKWPVDADEYHDRLQRHPQLQLFDPLSRQAQADIDRAIAEKTPDWSWGVDYLRRGREFGDMVNLSVTFDLPVFAGSRQDPLIEAERASLARVEAQRQSIARTYQLELTDALAEYQRLDRTLNRSEDTLLPLAEEKVRLAMADYRSGRGALNTVIDAREQLIDARLRHIDLARDRSLSNARLYFAFGADHQ</sequence>
<dbReference type="EMBL" id="BMFF01000010">
    <property type="protein sequence ID" value="GGD12388.1"/>
    <property type="molecule type" value="Genomic_DNA"/>
</dbReference>
<keyword evidence="9" id="KW-0732">Signal</keyword>
<comment type="subcellular location">
    <subcellularLocation>
        <location evidence="1">Cell outer membrane</location>
    </subcellularLocation>
</comment>
<keyword evidence="3" id="KW-0472">Membrane</keyword>
<keyword evidence="8" id="KW-0175">Coiled coil</keyword>
<evidence type="ECO:0000256" key="8">
    <source>
        <dbReference type="SAM" id="Coils"/>
    </source>
</evidence>
<feature type="signal peptide" evidence="9">
    <location>
        <begin position="1"/>
        <end position="28"/>
    </location>
</feature>
<evidence type="ECO:0000313" key="11">
    <source>
        <dbReference type="Proteomes" id="UP000638188"/>
    </source>
</evidence>
<dbReference type="PANTHER" id="PTHR30203">
    <property type="entry name" value="OUTER MEMBRANE CATION EFFLUX PROTEIN"/>
    <property type="match status" value="1"/>
</dbReference>
<keyword evidence="6" id="KW-0998">Cell outer membrane</keyword>
<evidence type="ECO:0000256" key="2">
    <source>
        <dbReference type="ARBA" id="ARBA00007613"/>
    </source>
</evidence>
<protein>
    <submittedName>
        <fullName evidence="10">Transporter</fullName>
    </submittedName>
</protein>
<keyword evidence="3" id="KW-1134">Transmembrane beta strand</keyword>
<gene>
    <name evidence="10" type="ORF">GCM10007418_34160</name>
</gene>
<evidence type="ECO:0000256" key="4">
    <source>
        <dbReference type="ARBA" id="ARBA00022692"/>
    </source>
</evidence>
<evidence type="ECO:0000256" key="6">
    <source>
        <dbReference type="ARBA" id="ARBA00023237"/>
    </source>
</evidence>
<evidence type="ECO:0000256" key="1">
    <source>
        <dbReference type="ARBA" id="ARBA00004442"/>
    </source>
</evidence>
<feature type="chain" id="PRO_5045043310" evidence="9">
    <location>
        <begin position="29"/>
        <end position="417"/>
    </location>
</feature>
<keyword evidence="5" id="KW-0564">Palmitate</keyword>
<dbReference type="RefSeq" id="WP_150279341.1">
    <property type="nucleotide sequence ID" value="NZ_BMFF01000010.1"/>
</dbReference>
<comment type="similarity">
    <text evidence="2">Belongs to the outer membrane factor (OMF) (TC 1.B.17) family.</text>
</comment>
<dbReference type="InterPro" id="IPR003423">
    <property type="entry name" value="OMP_efflux"/>
</dbReference>
<accession>A0ABQ1Q4B5</accession>